<feature type="domain" description="DUF7779" evidence="3">
    <location>
        <begin position="827"/>
        <end position="915"/>
    </location>
</feature>
<dbReference type="InterPro" id="IPR056681">
    <property type="entry name" value="DUF7779"/>
</dbReference>
<dbReference type="PANTHER" id="PTHR46082">
    <property type="entry name" value="ATP/GTP-BINDING PROTEIN-RELATED"/>
    <property type="match status" value="1"/>
</dbReference>
<dbReference type="SUPFAM" id="SSF52540">
    <property type="entry name" value="P-loop containing nucleoside triphosphate hydrolases"/>
    <property type="match status" value="1"/>
</dbReference>
<evidence type="ECO:0000256" key="1">
    <source>
        <dbReference type="SAM" id="MobiDB-lite"/>
    </source>
</evidence>
<dbReference type="Pfam" id="PF13374">
    <property type="entry name" value="TPR_10"/>
    <property type="match status" value="2"/>
</dbReference>
<dbReference type="Gene3D" id="3.40.50.300">
    <property type="entry name" value="P-loop containing nucleotide triphosphate hydrolases"/>
    <property type="match status" value="1"/>
</dbReference>
<dbReference type="InterPro" id="IPR002182">
    <property type="entry name" value="NB-ARC"/>
</dbReference>
<comment type="caution">
    <text evidence="4">The sequence shown here is derived from an EMBL/GenBank/DDBJ whole genome shotgun (WGS) entry which is preliminary data.</text>
</comment>
<dbReference type="InterPro" id="IPR047738">
    <property type="entry name" value="SAV_2336-like_N"/>
</dbReference>
<feature type="compositionally biased region" description="Low complexity" evidence="1">
    <location>
        <begin position="57"/>
        <end position="68"/>
    </location>
</feature>
<dbReference type="InterPro" id="IPR011990">
    <property type="entry name" value="TPR-like_helical_dom_sf"/>
</dbReference>
<dbReference type="InterPro" id="IPR027417">
    <property type="entry name" value="P-loop_NTPase"/>
</dbReference>
<dbReference type="Pfam" id="PF00931">
    <property type="entry name" value="NB-ARC"/>
    <property type="match status" value="1"/>
</dbReference>
<feature type="region of interest" description="Disordered" evidence="1">
    <location>
        <begin position="523"/>
        <end position="544"/>
    </location>
</feature>
<proteinExistence type="predicted"/>
<dbReference type="SUPFAM" id="SSF48452">
    <property type="entry name" value="TPR-like"/>
    <property type="match status" value="3"/>
</dbReference>
<dbReference type="Pfam" id="PF13424">
    <property type="entry name" value="TPR_12"/>
    <property type="match status" value="2"/>
</dbReference>
<dbReference type="EMBL" id="JACIBV010000001">
    <property type="protein sequence ID" value="MBB3726021.1"/>
    <property type="molecule type" value="Genomic_DNA"/>
</dbReference>
<dbReference type="Gene3D" id="1.25.40.10">
    <property type="entry name" value="Tetratricopeptide repeat domain"/>
    <property type="match status" value="2"/>
</dbReference>
<dbReference type="PANTHER" id="PTHR46082:SF6">
    <property type="entry name" value="AAA+ ATPASE DOMAIN-CONTAINING PROTEIN-RELATED"/>
    <property type="match status" value="1"/>
</dbReference>
<accession>A0A7W5Y628</accession>
<dbReference type="Proteomes" id="UP000579945">
    <property type="component" value="Unassembled WGS sequence"/>
</dbReference>
<evidence type="ECO:0000313" key="5">
    <source>
        <dbReference type="Proteomes" id="UP000579945"/>
    </source>
</evidence>
<feature type="region of interest" description="Disordered" evidence="1">
    <location>
        <begin position="36"/>
        <end position="82"/>
    </location>
</feature>
<dbReference type="GO" id="GO:0043531">
    <property type="term" value="F:ADP binding"/>
    <property type="evidence" value="ECO:0007669"/>
    <property type="project" value="InterPro"/>
</dbReference>
<dbReference type="GeneID" id="95396392"/>
<name>A0A7W5Y628_9ACTN</name>
<protein>
    <submittedName>
        <fullName evidence="4">Tetratricopeptide (TPR) repeat protein</fullName>
    </submittedName>
</protein>
<sequence length="1402" mass="154715">MSRSAGQSPLGREGAPHWQEAADLLWLAAHAVAGRTGELPSAPSRARQDPPGPAEAPPGHQAPPAQGADTDVTGGEAAGSGMPFAVTLEPAVHEVVGERADLTVSEPRRRRAVSQAMRAFRRLVESPHGAAEVDEEATAEQAAGDDLWLPVFAPARERLLELDVVIDDGRFAILHRAAANRFAAAFTDVAAFRVIRTHLLDADVERESELRLRTGRADAPATPASALALPGRTGRRLIVVLTDGIGDAWHTGAAHRMLARWGENNAVVVVHLLPARLWRRTGIAPERAELRNTKPAAAAVEYGSAVPPGMVPVPVIGTAAGQVKGWAEFVMGSRARWSCGVLACSSAETDHESREPEEDASAEERVWRFRMGVSPVAFELAVHLAAAPLTMSVMRLVQRKLVPHASDAHLAEVLGSDLIRRADSGETPLSVPYDFVPGVRAELLQAGRRSETAEVLVAVVDHLGQEVDELRGLRDMIVSPGSASVPDLPRELSPLVEPTVSALEAMAGRYTVPARRIRDAFRGHEGTSEPALAGHASSRDLPRPEDTVYPHVVKDPSPPDPFGVTINMSAVPLAAKRESHEPTPVWNVPQKNVSFTGREEMLALLHERLSAGTTAVLPEALHGLGGVGKSQIAIEYCYRHQDKYDLIWWIPSERLTMVRQAFVDLAVHLDLNVTEPNVAVPAVKEALRLGRPYADWLLVFDNAENVDEIRKFFPTNGPGKIMVTSRSRDWFSYAAPLEVDVFTREESRELLRLRGPELSDQDADEISSRLGDLPLAIEQAAVWLSETGMPTSEYLQLFDEHSTELLQVEGAEVPVAAAWNVSFDRLRESHPAALQLLQVCAFLAPEPIPRSLLTSSRDMEGPPELLQALRDPIALSRTTRAINQYALAKLNYRDNTISLHRLVQRVVTSQLSDDDRMLFRHCGHLMLANADPKAPGNRARWPEYHALFPHVFASKLEECTDPWARELFLNLIDFLYLWGDHNGFISMAQRAVDTWSENLGPEHDATLAAELRLGRALRLFADFHAAYRHHLHARDALRDRLGPDHERTLEAQGYLGADLRYLGRFDEALEIDRQAYETLRRRFGPDDPLTLEQAHLLAIDYRLTGDPVRARELDEDTYRRKQEVLGPDNLSTISSRVALTVDIMECGHYLEARNLQEIHTNEMRRRFQNSHPGTMDAIGLLSVMSRKAGRQDEALKLSEEAMSLFRARYGEKAQTTVAITLNHAINLRHIGDLTQSVELGLRAKQLYEEIFGPDHANSPTAAVNVAVGLRLMGRVEEARDLDRQALEDLTRLLGAEHPRTLICAINYASDLYELGEHEQALELDRRTLEQLREGQGADHPTALACAFNLSMDLQAVGREAEAATLLSETLAGYRRVLGEDHPAIKSRGQGKRANCDIYPISV</sequence>
<dbReference type="RefSeq" id="WP_183645529.1">
    <property type="nucleotide sequence ID" value="NZ_JACIBV010000001.1"/>
</dbReference>
<evidence type="ECO:0000259" key="2">
    <source>
        <dbReference type="Pfam" id="PF00931"/>
    </source>
</evidence>
<reference evidence="4 5" key="1">
    <citation type="submission" date="2020-08" db="EMBL/GenBank/DDBJ databases">
        <title>Sequencing the genomes of 1000 actinobacteria strains.</title>
        <authorList>
            <person name="Klenk H.-P."/>
        </authorList>
    </citation>
    <scope>NUCLEOTIDE SEQUENCE [LARGE SCALE GENOMIC DNA]</scope>
    <source>
        <strain evidence="4 5">DSM 44320</strain>
    </source>
</reference>
<evidence type="ECO:0000313" key="4">
    <source>
        <dbReference type="EMBL" id="MBB3726021.1"/>
    </source>
</evidence>
<dbReference type="NCBIfam" id="NF041121">
    <property type="entry name" value="SAV_2336_NTERM"/>
    <property type="match status" value="1"/>
</dbReference>
<feature type="domain" description="NB-ARC" evidence="2">
    <location>
        <begin position="600"/>
        <end position="752"/>
    </location>
</feature>
<keyword evidence="5" id="KW-1185">Reference proteome</keyword>
<evidence type="ECO:0000259" key="3">
    <source>
        <dbReference type="Pfam" id="PF25000"/>
    </source>
</evidence>
<dbReference type="NCBIfam" id="NF040586">
    <property type="entry name" value="FxSxx_TPR"/>
    <property type="match status" value="1"/>
</dbReference>
<dbReference type="InterPro" id="IPR053137">
    <property type="entry name" value="NLR-like"/>
</dbReference>
<dbReference type="Pfam" id="PF25000">
    <property type="entry name" value="DUF7779"/>
    <property type="match status" value="1"/>
</dbReference>
<organism evidence="4 5">
    <name type="scientific">Nonomuraea dietziae</name>
    <dbReference type="NCBI Taxonomy" id="65515"/>
    <lineage>
        <taxon>Bacteria</taxon>
        <taxon>Bacillati</taxon>
        <taxon>Actinomycetota</taxon>
        <taxon>Actinomycetes</taxon>
        <taxon>Streptosporangiales</taxon>
        <taxon>Streptosporangiaceae</taxon>
        <taxon>Nonomuraea</taxon>
    </lineage>
</organism>
<gene>
    <name evidence="4" type="ORF">FHR33_001881</name>
</gene>